<gene>
    <name evidence="1" type="ORF">FAZ15_11010</name>
</gene>
<dbReference type="Proteomes" id="UP000306808">
    <property type="component" value="Unassembled WGS sequence"/>
</dbReference>
<reference evidence="1 2" key="1">
    <citation type="submission" date="2019-04" db="EMBL/GenBank/DDBJ databases">
        <title>Sphingobacterium olei sp. nov., isolated from oil-contaminated soil.</title>
        <authorList>
            <person name="Liu B."/>
        </authorList>
    </citation>
    <scope>NUCLEOTIDE SEQUENCE [LARGE SCALE GENOMIC DNA]</scope>
    <source>
        <strain evidence="1 2">HAL-9</strain>
    </source>
</reference>
<keyword evidence="2" id="KW-1185">Reference proteome</keyword>
<sequence>MNQREACTMSGNSRFSDSIFNNIDINEAIERSKCRATGKVSFGSKAAAVFFIYWLKYRFKHRPHRADGSHIKRRNKGKPKQRRAYYCMHCGGYHITKWTEEEYQHRQKPI</sequence>
<accession>A0A4U0P014</accession>
<evidence type="ECO:0000313" key="1">
    <source>
        <dbReference type="EMBL" id="TJZ60521.1"/>
    </source>
</evidence>
<proteinExistence type="predicted"/>
<dbReference type="RefSeq" id="WP_136901368.1">
    <property type="nucleotide sequence ID" value="NZ_SUME01000004.1"/>
</dbReference>
<comment type="caution">
    <text evidence="1">The sequence shown here is derived from an EMBL/GenBank/DDBJ whole genome shotgun (WGS) entry which is preliminary data.</text>
</comment>
<dbReference type="EMBL" id="SUME01000004">
    <property type="protein sequence ID" value="TJZ60521.1"/>
    <property type="molecule type" value="Genomic_DNA"/>
</dbReference>
<dbReference type="AlphaFoldDB" id="A0A4U0P014"/>
<dbReference type="OrthoDB" id="710504at2"/>
<name>A0A4U0P014_9SPHI</name>
<protein>
    <submittedName>
        <fullName evidence="1">Uncharacterized protein</fullName>
    </submittedName>
</protein>
<evidence type="ECO:0000313" key="2">
    <source>
        <dbReference type="Proteomes" id="UP000306808"/>
    </source>
</evidence>
<organism evidence="1 2">
    <name type="scientific">Sphingobacterium olei</name>
    <dbReference type="NCBI Taxonomy" id="2571155"/>
    <lineage>
        <taxon>Bacteria</taxon>
        <taxon>Pseudomonadati</taxon>
        <taxon>Bacteroidota</taxon>
        <taxon>Sphingobacteriia</taxon>
        <taxon>Sphingobacteriales</taxon>
        <taxon>Sphingobacteriaceae</taxon>
        <taxon>Sphingobacterium</taxon>
    </lineage>
</organism>